<accession>A0A919BYM7</accession>
<proteinExistence type="predicted"/>
<reference evidence="1" key="1">
    <citation type="journal article" date="2014" name="Int. J. Syst. Evol. Microbiol.">
        <title>Complete genome sequence of Corynebacterium casei LMG S-19264T (=DSM 44701T), isolated from a smear-ripened cheese.</title>
        <authorList>
            <consortium name="US DOE Joint Genome Institute (JGI-PGF)"/>
            <person name="Walter F."/>
            <person name="Albersmeier A."/>
            <person name="Kalinowski J."/>
            <person name="Ruckert C."/>
        </authorList>
    </citation>
    <scope>NUCLEOTIDE SEQUENCE</scope>
    <source>
        <strain evidence="1">JCM 4122</strain>
    </source>
</reference>
<sequence>MAILVHAVLDGLTTDQYDTLNAELQKTPEIFDGCVTHACVSTGNGLEIFDVWESEEKMQVFAEKMMPVAVGLGWPDGERMGPRVLEVHNHWVPGAEG</sequence>
<dbReference type="Proteomes" id="UP000632849">
    <property type="component" value="Unassembled WGS sequence"/>
</dbReference>
<name>A0A919BYM7_STRFL</name>
<keyword evidence="2" id="KW-1185">Reference proteome</keyword>
<gene>
    <name evidence="1" type="ORF">GCM10017667_79010</name>
</gene>
<protein>
    <recommendedName>
        <fullName evidence="3">ABM domain-containing protein</fullName>
    </recommendedName>
</protein>
<dbReference type="RefSeq" id="WP_150234692.1">
    <property type="nucleotide sequence ID" value="NZ_BNBE01000004.1"/>
</dbReference>
<comment type="caution">
    <text evidence="1">The sequence shown here is derived from an EMBL/GenBank/DDBJ whole genome shotgun (WGS) entry which is preliminary data.</text>
</comment>
<organism evidence="1 2">
    <name type="scientific">Streptomyces filamentosus</name>
    <name type="common">Streptomyces roseosporus</name>
    <dbReference type="NCBI Taxonomy" id="67294"/>
    <lineage>
        <taxon>Bacteria</taxon>
        <taxon>Bacillati</taxon>
        <taxon>Actinomycetota</taxon>
        <taxon>Actinomycetes</taxon>
        <taxon>Kitasatosporales</taxon>
        <taxon>Streptomycetaceae</taxon>
        <taxon>Streptomyces</taxon>
    </lineage>
</organism>
<reference evidence="1" key="2">
    <citation type="submission" date="2020-09" db="EMBL/GenBank/DDBJ databases">
        <authorList>
            <person name="Sun Q."/>
            <person name="Ohkuma M."/>
        </authorList>
    </citation>
    <scope>NUCLEOTIDE SEQUENCE</scope>
    <source>
        <strain evidence="1">JCM 4122</strain>
    </source>
</reference>
<dbReference type="AlphaFoldDB" id="A0A919BYM7"/>
<evidence type="ECO:0000313" key="1">
    <source>
        <dbReference type="EMBL" id="GHG29617.1"/>
    </source>
</evidence>
<dbReference type="EMBL" id="BNBE01000004">
    <property type="protein sequence ID" value="GHG29617.1"/>
    <property type="molecule type" value="Genomic_DNA"/>
</dbReference>
<dbReference type="GeneID" id="95662882"/>
<evidence type="ECO:0000313" key="2">
    <source>
        <dbReference type="Proteomes" id="UP000632849"/>
    </source>
</evidence>
<evidence type="ECO:0008006" key="3">
    <source>
        <dbReference type="Google" id="ProtNLM"/>
    </source>
</evidence>